<proteinExistence type="predicted"/>
<evidence type="ECO:0000313" key="1">
    <source>
        <dbReference type="EMBL" id="RXZ61471.1"/>
    </source>
</evidence>
<dbReference type="Pfam" id="PF14056">
    <property type="entry name" value="DUF4250"/>
    <property type="match status" value="1"/>
</dbReference>
<name>A0A4Q2KE34_9FIRM</name>
<accession>A0A4Q2KE34</accession>
<reference evidence="1 2" key="1">
    <citation type="journal article" date="2019" name="Gut">
        <title>Antibiotics-induced monodominance of a novel gut bacterial order.</title>
        <authorList>
            <person name="Hildebrand F."/>
            <person name="Moitinho-Silva L."/>
            <person name="Blasche S."/>
            <person name="Jahn M.T."/>
            <person name="Gossmann T.I."/>
            <person name="Heuerta-Cepas J."/>
            <person name="Hercog R."/>
            <person name="Luetge M."/>
            <person name="Bahram M."/>
            <person name="Pryszlak A."/>
            <person name="Alves R.J."/>
            <person name="Waszak S.M."/>
            <person name="Zhu A."/>
            <person name="Ye L."/>
            <person name="Costea P.I."/>
            <person name="Aalvink S."/>
            <person name="Belzer C."/>
            <person name="Forslund S.K."/>
            <person name="Sunagawa S."/>
            <person name="Hentschel U."/>
            <person name="Merten C."/>
            <person name="Patil K.R."/>
            <person name="Benes V."/>
            <person name="Bork P."/>
        </authorList>
    </citation>
    <scope>NUCLEOTIDE SEQUENCE [LARGE SCALE GENOMIC DNA]</scope>
    <source>
        <strain evidence="1 2">HDS1380</strain>
    </source>
</reference>
<comment type="caution">
    <text evidence="1">The sequence shown here is derived from an EMBL/GenBank/DDBJ whole genome shotgun (WGS) entry which is preliminary data.</text>
</comment>
<organism evidence="1 2">
    <name type="scientific">Candidatus Borkfalkia ceftriaxoniphila</name>
    <dbReference type="NCBI Taxonomy" id="2508949"/>
    <lineage>
        <taxon>Bacteria</taxon>
        <taxon>Bacillati</taxon>
        <taxon>Bacillota</taxon>
        <taxon>Clostridia</taxon>
        <taxon>Christensenellales</taxon>
        <taxon>Christensenellaceae</taxon>
        <taxon>Candidatus Borkfalkia</taxon>
    </lineage>
</organism>
<dbReference type="RefSeq" id="WP_129224196.1">
    <property type="nucleotide sequence ID" value="NZ_SDOZ01000002.1"/>
</dbReference>
<evidence type="ECO:0000313" key="2">
    <source>
        <dbReference type="Proteomes" id="UP000291269"/>
    </source>
</evidence>
<dbReference type="OrthoDB" id="6636823at2"/>
<protein>
    <submittedName>
        <fullName evidence="1">DUF4250 domain-containing protein</fullName>
    </submittedName>
</protein>
<dbReference type="AlphaFoldDB" id="A0A4Q2KE34"/>
<dbReference type="InterPro" id="IPR025346">
    <property type="entry name" value="DUF4250"/>
</dbReference>
<keyword evidence="2" id="KW-1185">Reference proteome</keyword>
<gene>
    <name evidence="1" type="ORF">ESZ91_03505</name>
</gene>
<dbReference type="Proteomes" id="UP000291269">
    <property type="component" value="Unassembled WGS sequence"/>
</dbReference>
<sequence length="57" mass="6723">MLPQDDFILLSYLNAKLRDFYPNLSALCEDLDLSREELETRLSSLGFRYDETCNQFV</sequence>
<dbReference type="EMBL" id="SDOZ01000002">
    <property type="protein sequence ID" value="RXZ61471.1"/>
    <property type="molecule type" value="Genomic_DNA"/>
</dbReference>